<proteinExistence type="predicted"/>
<keyword evidence="3" id="KW-0378">Hydrolase</keyword>
<gene>
    <name evidence="3" type="ORF">ATK23_0485</name>
</gene>
<name>A0ABX4N079_9MICC</name>
<evidence type="ECO:0000313" key="3">
    <source>
        <dbReference type="EMBL" id="PJJ43302.1"/>
    </source>
</evidence>
<reference evidence="3 4" key="1">
    <citation type="submission" date="2017-11" db="EMBL/GenBank/DDBJ databases">
        <title>Sequencing the genomes of 1000 actinobacteria strains.</title>
        <authorList>
            <person name="Klenk H.-P."/>
        </authorList>
    </citation>
    <scope>NUCLEOTIDE SEQUENCE [LARGE SCALE GENOMIC DNA]</scope>
    <source>
        <strain evidence="3 4">DSM 12798</strain>
    </source>
</reference>
<keyword evidence="3" id="KW-0269">Exonuclease</keyword>
<dbReference type="InterPro" id="IPR020579">
    <property type="entry name" value="Exonuc_VII_lsu_C"/>
</dbReference>
<sequence>MGSKRWATLFDGDCAVEVEFPAAMCPSWLGDGHQLTVTARPNIDSWRRNPVWVAVGNYENHGHLAVQATRDKGPWALLRQETSREFGLPLESSQNLETIEPVGKISKVLVLCGRDNQVLLDFVRGLHPKGVKKRVAVEVAELRVQGPSAVREISRKLSSLKPGQADAVIILRGGGSYADFVAFDDRELIQAIRQCALPVITALGHSEHVPFAARAATASFDVSQTAGIAIRTENNRRWFAGQPTSKQLKTKMEQLARELSVQGSRTSSLEQANARLRQELADTRNHAVQLRERGDDLQQHASLQNREMHSDLLELALQKIRLNSLSRGLWWSLWTALTALAAHVDTGLGTGQTVALSMLPALWAIWTFTGGYRAQRIIDSSDWRGAVMDVDLCWLRPRIAGATVPRDLCWLLRHRNASLQQ</sequence>
<dbReference type="PANTHER" id="PTHR30008">
    <property type="entry name" value="EXODEOXYRIBONUCLEASE 7 LARGE SUBUNIT"/>
    <property type="match status" value="1"/>
</dbReference>
<comment type="caution">
    <text evidence="3">The sequence shown here is derived from an EMBL/GenBank/DDBJ whole genome shotgun (WGS) entry which is preliminary data.</text>
</comment>
<accession>A0ABX4N079</accession>
<evidence type="ECO:0000313" key="4">
    <source>
        <dbReference type="Proteomes" id="UP000229263"/>
    </source>
</evidence>
<keyword evidence="3" id="KW-0540">Nuclease</keyword>
<dbReference type="Proteomes" id="UP000229263">
    <property type="component" value="Unassembled WGS sequence"/>
</dbReference>
<keyword evidence="1" id="KW-0175">Coiled coil</keyword>
<dbReference type="InterPro" id="IPR003753">
    <property type="entry name" value="Exonuc_VII_L"/>
</dbReference>
<protein>
    <submittedName>
        <fullName evidence="3">Exonuclease VII large subunit</fullName>
    </submittedName>
</protein>
<evidence type="ECO:0000259" key="2">
    <source>
        <dbReference type="Pfam" id="PF02601"/>
    </source>
</evidence>
<dbReference type="Pfam" id="PF02601">
    <property type="entry name" value="Exonuc_VII_L"/>
    <property type="match status" value="1"/>
</dbReference>
<keyword evidence="4" id="KW-1185">Reference proteome</keyword>
<dbReference type="GO" id="GO:0004527">
    <property type="term" value="F:exonuclease activity"/>
    <property type="evidence" value="ECO:0007669"/>
    <property type="project" value="UniProtKB-KW"/>
</dbReference>
<dbReference type="EMBL" id="PGEY01000001">
    <property type="protein sequence ID" value="PJJ43302.1"/>
    <property type="molecule type" value="Genomic_DNA"/>
</dbReference>
<feature type="domain" description="Exonuclease VII large subunit C-terminal" evidence="2">
    <location>
        <begin position="107"/>
        <end position="318"/>
    </location>
</feature>
<dbReference type="PANTHER" id="PTHR30008:SF0">
    <property type="entry name" value="EXODEOXYRIBONUCLEASE 7 LARGE SUBUNIT"/>
    <property type="match status" value="1"/>
</dbReference>
<feature type="coiled-coil region" evidence="1">
    <location>
        <begin position="266"/>
        <end position="293"/>
    </location>
</feature>
<organism evidence="3 4">
    <name type="scientific">Glutamicibacter mysorens</name>
    <dbReference type="NCBI Taxonomy" id="257984"/>
    <lineage>
        <taxon>Bacteria</taxon>
        <taxon>Bacillati</taxon>
        <taxon>Actinomycetota</taxon>
        <taxon>Actinomycetes</taxon>
        <taxon>Micrococcales</taxon>
        <taxon>Micrococcaceae</taxon>
        <taxon>Glutamicibacter</taxon>
    </lineage>
</organism>
<evidence type="ECO:0000256" key="1">
    <source>
        <dbReference type="SAM" id="Coils"/>
    </source>
</evidence>